<dbReference type="PANTHER" id="PTHR30588:SF0">
    <property type="entry name" value="BRANCHED-CHAIN AMINO ACID PERMEASE BRNQ"/>
    <property type="match status" value="1"/>
</dbReference>
<organism evidence="10 11">
    <name type="scientific">Geomicrobium sediminis</name>
    <dbReference type="NCBI Taxonomy" id="1347788"/>
    <lineage>
        <taxon>Bacteria</taxon>
        <taxon>Bacillati</taxon>
        <taxon>Bacillota</taxon>
        <taxon>Bacilli</taxon>
        <taxon>Bacillales</taxon>
        <taxon>Geomicrobium</taxon>
    </lineage>
</organism>
<evidence type="ECO:0000256" key="4">
    <source>
        <dbReference type="ARBA" id="ARBA00022475"/>
    </source>
</evidence>
<dbReference type="RefSeq" id="WP_204695845.1">
    <property type="nucleotide sequence ID" value="NZ_JAFBEC010000002.1"/>
</dbReference>
<dbReference type="NCBIfam" id="TIGR00796">
    <property type="entry name" value="livcs"/>
    <property type="match status" value="1"/>
</dbReference>
<evidence type="ECO:0000256" key="3">
    <source>
        <dbReference type="ARBA" id="ARBA00022448"/>
    </source>
</evidence>
<evidence type="ECO:0000313" key="10">
    <source>
        <dbReference type="EMBL" id="MBM7631784.1"/>
    </source>
</evidence>
<keyword evidence="11" id="KW-1185">Reference proteome</keyword>
<keyword evidence="4" id="KW-1003">Cell membrane</keyword>
<name>A0ABS2P903_9BACL</name>
<evidence type="ECO:0000256" key="8">
    <source>
        <dbReference type="ARBA" id="ARBA00023136"/>
    </source>
</evidence>
<feature type="transmembrane region" description="Helical" evidence="9">
    <location>
        <begin position="120"/>
        <end position="141"/>
    </location>
</feature>
<feature type="transmembrane region" description="Helical" evidence="9">
    <location>
        <begin position="414"/>
        <end position="432"/>
    </location>
</feature>
<feature type="transmembrane region" description="Helical" evidence="9">
    <location>
        <begin position="375"/>
        <end position="394"/>
    </location>
</feature>
<comment type="similarity">
    <text evidence="2 9">Belongs to the branched chain amino acid transporter family.</text>
</comment>
<evidence type="ECO:0000256" key="5">
    <source>
        <dbReference type="ARBA" id="ARBA00022692"/>
    </source>
</evidence>
<keyword evidence="6 9" id="KW-0029">Amino-acid transport</keyword>
<keyword evidence="7 9" id="KW-1133">Transmembrane helix</keyword>
<feature type="transmembrane region" description="Helical" evidence="9">
    <location>
        <begin position="343"/>
        <end position="363"/>
    </location>
</feature>
<protein>
    <recommendedName>
        <fullName evidence="9">Branched-chain amino acid transport system carrier protein</fullName>
    </recommendedName>
</protein>
<evidence type="ECO:0000256" key="9">
    <source>
        <dbReference type="RuleBase" id="RU362122"/>
    </source>
</evidence>
<feature type="transmembrane region" description="Helical" evidence="9">
    <location>
        <begin position="12"/>
        <end position="30"/>
    </location>
</feature>
<evidence type="ECO:0000256" key="1">
    <source>
        <dbReference type="ARBA" id="ARBA00004651"/>
    </source>
</evidence>
<accession>A0ABS2P903</accession>
<feature type="transmembrane region" description="Helical" evidence="9">
    <location>
        <begin position="321"/>
        <end position="337"/>
    </location>
</feature>
<evidence type="ECO:0000313" key="11">
    <source>
        <dbReference type="Proteomes" id="UP000741863"/>
    </source>
</evidence>
<comment type="subcellular location">
    <subcellularLocation>
        <location evidence="1 9">Cell membrane</location>
        <topology evidence="1 9">Multi-pass membrane protein</topology>
    </subcellularLocation>
</comment>
<dbReference type="PANTHER" id="PTHR30588">
    <property type="entry name" value="BRANCHED-CHAIN AMINO ACID TRANSPORT SYSTEM 2 CARRIER PROTEIN"/>
    <property type="match status" value="1"/>
</dbReference>
<dbReference type="Proteomes" id="UP000741863">
    <property type="component" value="Unassembled WGS sequence"/>
</dbReference>
<feature type="transmembrane region" description="Helical" evidence="9">
    <location>
        <begin position="153"/>
        <end position="176"/>
    </location>
</feature>
<reference evidence="10 11" key="1">
    <citation type="submission" date="2021-01" db="EMBL/GenBank/DDBJ databases">
        <title>Genomic Encyclopedia of Type Strains, Phase IV (KMG-IV): sequencing the most valuable type-strain genomes for metagenomic binning, comparative biology and taxonomic classification.</title>
        <authorList>
            <person name="Goeker M."/>
        </authorList>
    </citation>
    <scope>NUCLEOTIDE SEQUENCE [LARGE SCALE GENOMIC DNA]</scope>
    <source>
        <strain evidence="10 11">DSM 25540</strain>
    </source>
</reference>
<dbReference type="InterPro" id="IPR004685">
    <property type="entry name" value="Brnchd-chn_aa_trnsp_Livcs"/>
</dbReference>
<keyword evidence="3 9" id="KW-0813">Transport</keyword>
<comment type="function">
    <text evidence="9">Component of the transport system for branched-chain amino acids.</text>
</comment>
<keyword evidence="5 9" id="KW-0812">Transmembrane</keyword>
<evidence type="ECO:0000256" key="7">
    <source>
        <dbReference type="ARBA" id="ARBA00022989"/>
    </source>
</evidence>
<comment type="caution">
    <text evidence="10">The sequence shown here is derived from an EMBL/GenBank/DDBJ whole genome shotgun (WGS) entry which is preliminary data.</text>
</comment>
<keyword evidence="8 9" id="KW-0472">Membrane</keyword>
<gene>
    <name evidence="10" type="ORF">JOD17_000876</name>
</gene>
<feature type="transmembrane region" description="Helical" evidence="9">
    <location>
        <begin position="234"/>
        <end position="254"/>
    </location>
</feature>
<sequence>MSASQSSTKQTILIGLMLFSLFFGAGNLIFPPLLGQEAGDQLWPAIIGFLISGVGLPVLGVIAIIYTGKDDAEAISKRVHPIFATAFTALTFLTIGPLFAVPRTATVSFEVGLTPFLDNVTSLALVIFTIVYFAFVYWLAASPGKFIDRIGKIITPILLFVLAVVLARTIFGPLGTFSAPSEEYSSLAFFSGFTEGYLTMDTIAAFVFGILVLQTIKSQGINDQTVIRSVTIKASLIAGGLLAVIYTGLGYLGAVSETAVGTQENGGQILQLTAFEYFGVSGNVILAITIILACVPTAVGLISSCSTYFNGWFPQISYKRFVLIFTVFSALIANMGLNQLIAFSLPVLVFIYPIIIALIALAFTDRLFGGRQSVYRGVIIMTALISTTDGLKEAGLLPESIVSLTSMLPLSDLGFGWLVPAILGGIVGFFVSKK</sequence>
<proteinExistence type="inferred from homology"/>
<feature type="transmembrane region" description="Helical" evidence="9">
    <location>
        <begin position="196"/>
        <end position="213"/>
    </location>
</feature>
<evidence type="ECO:0000256" key="2">
    <source>
        <dbReference type="ARBA" id="ARBA00008540"/>
    </source>
</evidence>
<feature type="transmembrane region" description="Helical" evidence="9">
    <location>
        <begin position="284"/>
        <end position="309"/>
    </location>
</feature>
<feature type="transmembrane region" description="Helical" evidence="9">
    <location>
        <begin position="42"/>
        <end position="67"/>
    </location>
</feature>
<dbReference type="Pfam" id="PF05525">
    <property type="entry name" value="Branch_AA_trans"/>
    <property type="match status" value="1"/>
</dbReference>
<feature type="transmembrane region" description="Helical" evidence="9">
    <location>
        <begin position="79"/>
        <end position="100"/>
    </location>
</feature>
<evidence type="ECO:0000256" key="6">
    <source>
        <dbReference type="ARBA" id="ARBA00022970"/>
    </source>
</evidence>
<dbReference type="EMBL" id="JAFBEC010000002">
    <property type="protein sequence ID" value="MBM7631784.1"/>
    <property type="molecule type" value="Genomic_DNA"/>
</dbReference>